<keyword evidence="3" id="KW-1185">Reference proteome</keyword>
<name>A0A5C6U7Z6_9SPHN</name>
<comment type="caution">
    <text evidence="2">The sequence shown here is derived from an EMBL/GenBank/DDBJ whole genome shotgun (WGS) entry which is preliminary data.</text>
</comment>
<dbReference type="PROSITE" id="PS51257">
    <property type="entry name" value="PROKAR_LIPOPROTEIN"/>
    <property type="match status" value="1"/>
</dbReference>
<dbReference type="Gene3D" id="3.30.565.40">
    <property type="entry name" value="Fervidobacterium nodosum Rt17-B1 like"/>
    <property type="match status" value="1"/>
</dbReference>
<organism evidence="2 3">
    <name type="scientific">Flavisphingopyxis soli</name>
    <dbReference type="NCBI Taxonomy" id="2601267"/>
    <lineage>
        <taxon>Bacteria</taxon>
        <taxon>Pseudomonadati</taxon>
        <taxon>Pseudomonadota</taxon>
        <taxon>Alphaproteobacteria</taxon>
        <taxon>Sphingomonadales</taxon>
        <taxon>Sphingopyxidaceae</taxon>
        <taxon>Flavisphingopyxis</taxon>
    </lineage>
</organism>
<dbReference type="Proteomes" id="UP000321129">
    <property type="component" value="Unassembled WGS sequence"/>
</dbReference>
<dbReference type="InterPro" id="IPR025303">
    <property type="entry name" value="PdaC"/>
</dbReference>
<evidence type="ECO:0000313" key="2">
    <source>
        <dbReference type="EMBL" id="TXC68231.1"/>
    </source>
</evidence>
<evidence type="ECO:0000313" key="3">
    <source>
        <dbReference type="Proteomes" id="UP000321129"/>
    </source>
</evidence>
<feature type="domain" description="Deacetylase PdaC" evidence="1">
    <location>
        <begin position="59"/>
        <end position="147"/>
    </location>
</feature>
<proteinExistence type="predicted"/>
<dbReference type="EMBL" id="VOPY01000003">
    <property type="protein sequence ID" value="TXC68231.1"/>
    <property type="molecule type" value="Genomic_DNA"/>
</dbReference>
<protein>
    <submittedName>
        <fullName evidence="2">DUF3298 and DUF4163 domain-containing protein</fullName>
    </submittedName>
</protein>
<gene>
    <name evidence="2" type="ORF">FSZ31_11120</name>
</gene>
<evidence type="ECO:0000259" key="1">
    <source>
        <dbReference type="Pfam" id="PF13739"/>
    </source>
</evidence>
<dbReference type="AlphaFoldDB" id="A0A5C6U7Z6"/>
<reference evidence="2 3" key="1">
    <citation type="submission" date="2019-08" db="EMBL/GenBank/DDBJ databases">
        <title>Sphingorhabdus soil sp. nov., isolated from arctic soil.</title>
        <authorList>
            <person name="Liu Y."/>
        </authorList>
    </citation>
    <scope>NUCLEOTIDE SEQUENCE [LARGE SCALE GENOMIC DNA]</scope>
    <source>
        <strain evidence="2 3">D-2Q-5-6</strain>
    </source>
</reference>
<accession>A0A5C6U7Z6</accession>
<dbReference type="Pfam" id="PF13739">
    <property type="entry name" value="PdaC"/>
    <property type="match status" value="1"/>
</dbReference>
<dbReference type="OrthoDB" id="4760806at2"/>
<sequence length="271" mass="28785">MRPFVITLSLAILLAGCNAEPARVGGNEVDAQAGASATPVAPEPPAPAATGASAVKIANDDFAFDYSYPAEAAAIPALAKRLDAERDTALAQLKRETASARKGAQTGDFPYRAYDYQKEWQRVADIPGWLSLSASLYTFTGGAHGMTVYDALLWDKSAGAAIDPTDAFESKAAIDGAIKAPFCKALNAQRTKKRGGPIGDETAMFNECIDPSPYPILFGSSNRRSFDRITVMVPPYEAGPYAEGTYEVDLPVTAALIAALKPRFRPAFSVK</sequence>
<dbReference type="RefSeq" id="WP_147123451.1">
    <property type="nucleotide sequence ID" value="NZ_VOPY01000003.1"/>
</dbReference>